<dbReference type="Proteomes" id="UP000032430">
    <property type="component" value="Chromosome I"/>
</dbReference>
<comment type="similarity">
    <text evidence="2">Belongs to the bacterial solute-binding protein 5 family.</text>
</comment>
<evidence type="ECO:0000256" key="3">
    <source>
        <dbReference type="ARBA" id="ARBA00022448"/>
    </source>
</evidence>
<dbReference type="PANTHER" id="PTHR30290:SF10">
    <property type="entry name" value="PERIPLASMIC OLIGOPEPTIDE-BINDING PROTEIN-RELATED"/>
    <property type="match status" value="1"/>
</dbReference>
<dbReference type="Gene3D" id="3.40.190.10">
    <property type="entry name" value="Periplasmic binding protein-like II"/>
    <property type="match status" value="1"/>
</dbReference>
<feature type="domain" description="Solute-binding protein family 5" evidence="6">
    <location>
        <begin position="181"/>
        <end position="600"/>
    </location>
</feature>
<dbReference type="PANTHER" id="PTHR30290">
    <property type="entry name" value="PERIPLASMIC BINDING COMPONENT OF ABC TRANSPORTER"/>
    <property type="match status" value="1"/>
</dbReference>
<keyword evidence="8" id="KW-1185">Reference proteome</keyword>
<dbReference type="GO" id="GO:1904680">
    <property type="term" value="F:peptide transmembrane transporter activity"/>
    <property type="evidence" value="ECO:0007669"/>
    <property type="project" value="TreeGrafter"/>
</dbReference>
<dbReference type="KEGG" id="lfa:LFA_1917"/>
<accession>A0A098G5Q7</accession>
<dbReference type="Gene3D" id="3.10.105.10">
    <property type="entry name" value="Dipeptide-binding Protein, Domain 3"/>
    <property type="match status" value="1"/>
</dbReference>
<dbReference type="InterPro" id="IPR039424">
    <property type="entry name" value="SBP_5"/>
</dbReference>
<evidence type="ECO:0000256" key="1">
    <source>
        <dbReference type="ARBA" id="ARBA00004196"/>
    </source>
</evidence>
<protein>
    <recommendedName>
        <fullName evidence="6">Solute-binding protein family 5 domain-containing protein</fullName>
    </recommendedName>
</protein>
<evidence type="ECO:0000259" key="6">
    <source>
        <dbReference type="Pfam" id="PF00496"/>
    </source>
</evidence>
<evidence type="ECO:0000256" key="2">
    <source>
        <dbReference type="ARBA" id="ARBA00005695"/>
    </source>
</evidence>
<dbReference type="GO" id="GO:0015833">
    <property type="term" value="P:peptide transport"/>
    <property type="evidence" value="ECO:0007669"/>
    <property type="project" value="TreeGrafter"/>
</dbReference>
<dbReference type="Gene3D" id="3.90.76.10">
    <property type="entry name" value="Dipeptide-binding Protein, Domain 1"/>
    <property type="match status" value="1"/>
</dbReference>
<keyword evidence="3" id="KW-0813">Transport</keyword>
<dbReference type="HOGENOM" id="CLU_017028_6_0_6"/>
<evidence type="ECO:0000313" key="7">
    <source>
        <dbReference type="EMBL" id="CEG57309.1"/>
    </source>
</evidence>
<dbReference type="Pfam" id="PF00496">
    <property type="entry name" value="SBP_bac_5"/>
    <property type="match status" value="1"/>
</dbReference>
<dbReference type="GO" id="GO:0030313">
    <property type="term" value="C:cell envelope"/>
    <property type="evidence" value="ECO:0007669"/>
    <property type="project" value="UniProtKB-SubCell"/>
</dbReference>
<keyword evidence="5" id="KW-0472">Membrane</keyword>
<feature type="transmembrane region" description="Helical" evidence="5">
    <location>
        <begin position="700"/>
        <end position="723"/>
    </location>
</feature>
<evidence type="ECO:0000256" key="5">
    <source>
        <dbReference type="SAM" id="Phobius"/>
    </source>
</evidence>
<evidence type="ECO:0000256" key="4">
    <source>
        <dbReference type="ARBA" id="ARBA00022729"/>
    </source>
</evidence>
<dbReference type="InterPro" id="IPR000914">
    <property type="entry name" value="SBP_5_dom"/>
</dbReference>
<keyword evidence="5" id="KW-1133">Transmembrane helix</keyword>
<dbReference type="SUPFAM" id="SSF53850">
    <property type="entry name" value="Periplasmic binding protein-like II"/>
    <property type="match status" value="1"/>
</dbReference>
<name>A0A098G5Q7_9GAMM</name>
<evidence type="ECO:0000313" key="8">
    <source>
        <dbReference type="Proteomes" id="UP000032430"/>
    </source>
</evidence>
<proteinExistence type="inferred from homology"/>
<keyword evidence="5" id="KW-0812">Transmembrane</keyword>
<dbReference type="CDD" id="cd08505">
    <property type="entry name" value="PBP2_NikA_DppA_OppA_like_18"/>
    <property type="match status" value="1"/>
</dbReference>
<comment type="subcellular location">
    <subcellularLocation>
        <location evidence="1">Cell envelope</location>
    </subcellularLocation>
</comment>
<dbReference type="AlphaFoldDB" id="A0A098G5Q7"/>
<dbReference type="EMBL" id="LN614827">
    <property type="protein sequence ID" value="CEG57309.1"/>
    <property type="molecule type" value="Genomic_DNA"/>
</dbReference>
<dbReference type="STRING" id="1212491.LFA_1917"/>
<feature type="transmembrane region" description="Helical" evidence="5">
    <location>
        <begin position="12"/>
        <end position="37"/>
    </location>
</feature>
<keyword evidence="4" id="KW-0732">Signal</keyword>
<gene>
    <name evidence="7" type="ORF">LFA_1917</name>
</gene>
<sequence length="736" mass="85076">MQLIEQGWLVGRFVLVGILFAYMLNGWGLGYASSWVMNDPYPKSESKENIYYSSFTQQPKTLDPARSYSVNEYVFIGQIYEPLLEYDYFIRPYQLIPLTATQLPQIKYLDAQGNIILNKYIIEPSYTVYTIQIKKGIMYQPHPALAKDKQGSYLYLHLPEDYLDDHDINRLADFKYTGTRELVIDDYIYQIKRLANPEVSSPVYGLMSDYILGFKEFANSLPTSKSDGTHYVDLRNYPLKGIKKIDDYTVEITLKGQYSQFLFWLAMPFFAPVPWEADLFYSQYGMEEKNLTFGWYPIGTGPFMLTENNPNRRMVLQKNPNYREVYFPVNASGEDKKEGYLNNAGKRLPIIDKAIYTLEKESIPRWNKFLQGYYDASGVSADSFDQAIRINQLGEPVLSKEMTDKKIYLTQTLLPFIYYMGFNMLDGVVGGTGDRARKLRQAISIAVNYDENIAIFYNGRGLPAQGPIPPGIYGHRAGEAGINPYVYEWKDNAVKRRSLEDAKKLMVEAGYPGGIDPKTGQNLILHYDVTTTGGPEDKSMMDWMRKQFASIGIDLNIRATLYNRFQEKMRTGNIQIFSWGWNADYPDPENFLFQLYGRNGKVKFGGENAANYENSEFDHLFDLMKNRDNDEQRQVLIDKMLKIVRDDAPWVWGVHPEEFTLSQNWVSRVKPNTISFNNLKYVGINVTERNKLRLVWNQPILWPLGLLFLFILALIVPLIFAYLKKEKQPAARIKIQ</sequence>
<organism evidence="7 8">
    <name type="scientific">Legionella fallonii LLAP-10</name>
    <dbReference type="NCBI Taxonomy" id="1212491"/>
    <lineage>
        <taxon>Bacteria</taxon>
        <taxon>Pseudomonadati</taxon>
        <taxon>Pseudomonadota</taxon>
        <taxon>Gammaproteobacteria</taxon>
        <taxon>Legionellales</taxon>
        <taxon>Legionellaceae</taxon>
        <taxon>Legionella</taxon>
    </lineage>
</organism>
<reference evidence="8" key="1">
    <citation type="submission" date="2014-09" db="EMBL/GenBank/DDBJ databases">
        <authorList>
            <person name="Gomez-Valero L."/>
        </authorList>
    </citation>
    <scope>NUCLEOTIDE SEQUENCE [LARGE SCALE GENOMIC DNA]</scope>
    <source>
        <strain evidence="8">ATCC700992</strain>
    </source>
</reference>